<evidence type="ECO:0000256" key="1">
    <source>
        <dbReference type="ARBA" id="ARBA00001974"/>
    </source>
</evidence>
<dbReference type="InterPro" id="IPR036250">
    <property type="entry name" value="AcylCo_DH-like_C"/>
</dbReference>
<dbReference type="Pfam" id="PF00441">
    <property type="entry name" value="Acyl-CoA_dh_1"/>
    <property type="match status" value="1"/>
</dbReference>
<organism evidence="9 10">
    <name type="scientific">Streptomyces albiflavescens</name>
    <dbReference type="NCBI Taxonomy" id="1623582"/>
    <lineage>
        <taxon>Bacteria</taxon>
        <taxon>Bacillati</taxon>
        <taxon>Actinomycetota</taxon>
        <taxon>Actinomycetes</taxon>
        <taxon>Kitasatosporales</taxon>
        <taxon>Streptomycetaceae</taxon>
        <taxon>Streptomyces</taxon>
    </lineage>
</organism>
<feature type="domain" description="Acyl-CoA dehydrogenase/oxidase C-terminal" evidence="7">
    <location>
        <begin position="290"/>
        <end position="417"/>
    </location>
</feature>
<dbReference type="GO" id="GO:0050660">
    <property type="term" value="F:flavin adenine dinucleotide binding"/>
    <property type="evidence" value="ECO:0007669"/>
    <property type="project" value="InterPro"/>
</dbReference>
<evidence type="ECO:0000256" key="2">
    <source>
        <dbReference type="ARBA" id="ARBA00009347"/>
    </source>
</evidence>
<feature type="compositionally biased region" description="Pro residues" evidence="6">
    <location>
        <begin position="237"/>
        <end position="265"/>
    </location>
</feature>
<sequence length="436" mass="43811">MRFLLDTEQRAFAASLDAMLTSADTPAAVRAWAAGDHDPGRALWARLADAGVFALAIPEAYEGVGPLPVELAVAFTELGRHAVPGPLVETVAAAALLSALGASGPAKRLLPTLASGEAVATLVLPGGAPYLLDGDTAEVHLAVRSTGETADVHLAQAPVRTSAPLTTPPAADDTESSGSPAASRGTTEQAPVGSSQQAGSAGDATGAPAPAPGHEASRISGTPGTSTMSGTSGAPDTPAPPTLPTAPSPPRPSPRPSPDPAPRPSLDPARRLTRPHPGGELLATGPQVARAAAQALVWARLATAAQALGVGLALLDRTVGHVKQRSQFGVPIGSFQAVKHRLADAKIALEFARPLLFGAALSMAPADVAAAKVTACEAAYATARSALQLHGAIGYTAEYDLSLWLTKARALRTAWGSPAECRAAVLAGLSGGGPRP</sequence>
<evidence type="ECO:0000256" key="6">
    <source>
        <dbReference type="SAM" id="MobiDB-lite"/>
    </source>
</evidence>
<dbReference type="Proteomes" id="UP000600365">
    <property type="component" value="Unassembled WGS sequence"/>
</dbReference>
<keyword evidence="10" id="KW-1185">Reference proteome</keyword>
<evidence type="ECO:0000256" key="3">
    <source>
        <dbReference type="ARBA" id="ARBA00022630"/>
    </source>
</evidence>
<dbReference type="PANTHER" id="PTHR43884">
    <property type="entry name" value="ACYL-COA DEHYDROGENASE"/>
    <property type="match status" value="1"/>
</dbReference>
<feature type="compositionally biased region" description="Low complexity" evidence="6">
    <location>
        <begin position="198"/>
        <end position="236"/>
    </location>
</feature>
<gene>
    <name evidence="9" type="ORF">GCM10011579_043490</name>
</gene>
<evidence type="ECO:0000259" key="8">
    <source>
        <dbReference type="Pfam" id="PF02771"/>
    </source>
</evidence>
<keyword evidence="3" id="KW-0285">Flavoprotein</keyword>
<comment type="cofactor">
    <cofactor evidence="1">
        <name>FAD</name>
        <dbReference type="ChEBI" id="CHEBI:57692"/>
    </cofactor>
</comment>
<dbReference type="InterPro" id="IPR037069">
    <property type="entry name" value="AcylCoA_DH/ox_N_sf"/>
</dbReference>
<keyword evidence="4" id="KW-0274">FAD</keyword>
<dbReference type="InterPro" id="IPR009100">
    <property type="entry name" value="AcylCoA_DH/oxidase_NM_dom_sf"/>
</dbReference>
<feature type="region of interest" description="Disordered" evidence="6">
    <location>
        <begin position="153"/>
        <end position="282"/>
    </location>
</feature>
<dbReference type="GO" id="GO:0003995">
    <property type="term" value="F:acyl-CoA dehydrogenase activity"/>
    <property type="evidence" value="ECO:0007669"/>
    <property type="project" value="TreeGrafter"/>
</dbReference>
<evidence type="ECO:0000259" key="7">
    <source>
        <dbReference type="Pfam" id="PF00441"/>
    </source>
</evidence>
<dbReference type="PANTHER" id="PTHR43884:SF20">
    <property type="entry name" value="ACYL-COA DEHYDROGENASE FADE28"/>
    <property type="match status" value="1"/>
</dbReference>
<name>A0A918D6D5_9ACTN</name>
<dbReference type="SUPFAM" id="SSF56645">
    <property type="entry name" value="Acyl-CoA dehydrogenase NM domain-like"/>
    <property type="match status" value="1"/>
</dbReference>
<evidence type="ECO:0000256" key="4">
    <source>
        <dbReference type="ARBA" id="ARBA00022827"/>
    </source>
</evidence>
<accession>A0A918D6D5</accession>
<keyword evidence="5" id="KW-0560">Oxidoreductase</keyword>
<dbReference type="AlphaFoldDB" id="A0A918D6D5"/>
<comment type="caution">
    <text evidence="9">The sequence shown here is derived from an EMBL/GenBank/DDBJ whole genome shotgun (WGS) entry which is preliminary data.</text>
</comment>
<dbReference type="InterPro" id="IPR013786">
    <property type="entry name" value="AcylCoA_DH/ox_N"/>
</dbReference>
<evidence type="ECO:0000256" key="5">
    <source>
        <dbReference type="ARBA" id="ARBA00023002"/>
    </source>
</evidence>
<dbReference type="Gene3D" id="1.20.140.10">
    <property type="entry name" value="Butyryl-CoA Dehydrogenase, subunit A, domain 3"/>
    <property type="match status" value="1"/>
</dbReference>
<dbReference type="EMBL" id="BMMM01000007">
    <property type="protein sequence ID" value="GGN69297.1"/>
    <property type="molecule type" value="Genomic_DNA"/>
</dbReference>
<reference evidence="9 10" key="1">
    <citation type="journal article" date="2014" name="Int. J. Syst. Evol. Microbiol.">
        <title>Complete genome sequence of Corynebacterium casei LMG S-19264T (=DSM 44701T), isolated from a smear-ripened cheese.</title>
        <authorList>
            <consortium name="US DOE Joint Genome Institute (JGI-PGF)"/>
            <person name="Walter F."/>
            <person name="Albersmeier A."/>
            <person name="Kalinowski J."/>
            <person name="Ruckert C."/>
        </authorList>
    </citation>
    <scope>NUCLEOTIDE SEQUENCE [LARGE SCALE GENOMIC DNA]</scope>
    <source>
        <strain evidence="9 10">CGMCC 4.7111</strain>
    </source>
</reference>
<comment type="similarity">
    <text evidence="2">Belongs to the acyl-CoA dehydrogenase family.</text>
</comment>
<evidence type="ECO:0000313" key="9">
    <source>
        <dbReference type="EMBL" id="GGN69297.1"/>
    </source>
</evidence>
<dbReference type="InterPro" id="IPR009075">
    <property type="entry name" value="AcylCo_DH/oxidase_C"/>
</dbReference>
<dbReference type="SUPFAM" id="SSF47203">
    <property type="entry name" value="Acyl-CoA dehydrogenase C-terminal domain-like"/>
    <property type="match status" value="1"/>
</dbReference>
<feature type="compositionally biased region" description="Polar residues" evidence="6">
    <location>
        <begin position="176"/>
        <end position="197"/>
    </location>
</feature>
<protein>
    <recommendedName>
        <fullName evidence="11">Acyl-CoA dehydrogenase</fullName>
    </recommendedName>
</protein>
<dbReference type="Pfam" id="PF02771">
    <property type="entry name" value="Acyl-CoA_dh_N"/>
    <property type="match status" value="1"/>
</dbReference>
<feature type="domain" description="Acyl-CoA dehydrogenase/oxidase N-terminal" evidence="8">
    <location>
        <begin position="7"/>
        <end position="117"/>
    </location>
</feature>
<dbReference type="RefSeq" id="WP_189187687.1">
    <property type="nucleotide sequence ID" value="NZ_BMMM01000007.1"/>
</dbReference>
<evidence type="ECO:0000313" key="10">
    <source>
        <dbReference type="Proteomes" id="UP000600365"/>
    </source>
</evidence>
<evidence type="ECO:0008006" key="11">
    <source>
        <dbReference type="Google" id="ProtNLM"/>
    </source>
</evidence>
<proteinExistence type="inferred from homology"/>
<dbReference type="Gene3D" id="1.10.540.10">
    <property type="entry name" value="Acyl-CoA dehydrogenase/oxidase, N-terminal domain"/>
    <property type="match status" value="1"/>
</dbReference>